<dbReference type="AlphaFoldDB" id="A0AA38IA57"/>
<proteinExistence type="predicted"/>
<sequence length="117" mass="13552">MTQFAKWTLFQTPETFFFSISHSVLVSFIALINPKAAHRSSRMEEVRQSSFSINLFFLRRLSTDGREEDRPLALIIAAPIRTIQFRVMNIDVGVSRSRNVLRRLPVCAEEMLMTCEK</sequence>
<keyword evidence="1" id="KW-1133">Transmembrane helix</keyword>
<keyword evidence="3" id="KW-1185">Reference proteome</keyword>
<comment type="caution">
    <text evidence="2">The sequence shown here is derived from an EMBL/GenBank/DDBJ whole genome shotgun (WGS) entry which is preliminary data.</text>
</comment>
<keyword evidence="1" id="KW-0812">Transmembrane</keyword>
<gene>
    <name evidence="2" type="ORF">Zmor_013094</name>
</gene>
<accession>A0AA38IA57</accession>
<reference evidence="2" key="1">
    <citation type="journal article" date="2023" name="G3 (Bethesda)">
        <title>Whole genome assemblies of Zophobas morio and Tenebrio molitor.</title>
        <authorList>
            <person name="Kaur S."/>
            <person name="Stinson S.A."/>
            <person name="diCenzo G.C."/>
        </authorList>
    </citation>
    <scope>NUCLEOTIDE SEQUENCE</scope>
    <source>
        <strain evidence="2">QUZm001</strain>
    </source>
</reference>
<protein>
    <submittedName>
        <fullName evidence="2">Uncharacterized protein</fullName>
    </submittedName>
</protein>
<name>A0AA38IA57_9CUCU</name>
<evidence type="ECO:0000256" key="1">
    <source>
        <dbReference type="SAM" id="Phobius"/>
    </source>
</evidence>
<evidence type="ECO:0000313" key="3">
    <source>
        <dbReference type="Proteomes" id="UP001168821"/>
    </source>
</evidence>
<keyword evidence="1" id="KW-0472">Membrane</keyword>
<dbReference type="Proteomes" id="UP001168821">
    <property type="component" value="Unassembled WGS sequence"/>
</dbReference>
<dbReference type="EMBL" id="JALNTZ010000004">
    <property type="protein sequence ID" value="KAJ3653863.1"/>
    <property type="molecule type" value="Genomic_DNA"/>
</dbReference>
<feature type="transmembrane region" description="Helical" evidence="1">
    <location>
        <begin position="15"/>
        <end position="33"/>
    </location>
</feature>
<evidence type="ECO:0000313" key="2">
    <source>
        <dbReference type="EMBL" id="KAJ3653863.1"/>
    </source>
</evidence>
<organism evidence="2 3">
    <name type="scientific">Zophobas morio</name>
    <dbReference type="NCBI Taxonomy" id="2755281"/>
    <lineage>
        <taxon>Eukaryota</taxon>
        <taxon>Metazoa</taxon>
        <taxon>Ecdysozoa</taxon>
        <taxon>Arthropoda</taxon>
        <taxon>Hexapoda</taxon>
        <taxon>Insecta</taxon>
        <taxon>Pterygota</taxon>
        <taxon>Neoptera</taxon>
        <taxon>Endopterygota</taxon>
        <taxon>Coleoptera</taxon>
        <taxon>Polyphaga</taxon>
        <taxon>Cucujiformia</taxon>
        <taxon>Tenebrionidae</taxon>
        <taxon>Zophobas</taxon>
    </lineage>
</organism>